<sequence>MCLSCRISRRQFAWLSIVSIGSGLSKGFAADSSRSISLTGPVCNYFDDAPVKQFVAYDATQEARDVVVSVCDSIGLPANFTIVSVRDRRVNAYATLKDSERLIVYEENFMRSIADANSKNWTGLTILAHEIGHHLCGHTLDTIGSRPPRELEADHFAGFAVSRLGGSLEQAQVVFARLSQRGSITHPPRDERLEAVKAGWNKGTVTGTEERQNIVSHVKHGDNWEPMIVEFVGKNGAWRERSPFAEYDFQERSRNGDSIFLFDSSRNIWVKLDKSKSGGFATGYWATAVSDNVVPEAWIALDPRDWR</sequence>
<keyword evidence="4 6" id="KW-0862">Zinc</keyword>
<comment type="similarity">
    <text evidence="6">Belongs to the peptidase M48 family.</text>
</comment>
<dbReference type="GO" id="GO:0006508">
    <property type="term" value="P:proteolysis"/>
    <property type="evidence" value="ECO:0007669"/>
    <property type="project" value="UniProtKB-KW"/>
</dbReference>
<keyword evidence="5 6" id="KW-0482">Metalloprotease</keyword>
<dbReference type="OrthoDB" id="321999at2"/>
<dbReference type="EMBL" id="OBQD01000041">
    <property type="protein sequence ID" value="SOC48160.1"/>
    <property type="molecule type" value="Genomic_DNA"/>
</dbReference>
<keyword evidence="1 6" id="KW-0645">Protease</keyword>
<dbReference type="InterPro" id="IPR001915">
    <property type="entry name" value="Peptidase_M48"/>
</dbReference>
<evidence type="ECO:0000256" key="5">
    <source>
        <dbReference type="ARBA" id="ARBA00023049"/>
    </source>
</evidence>
<evidence type="ECO:0000259" key="7">
    <source>
        <dbReference type="Pfam" id="PF01435"/>
    </source>
</evidence>
<keyword evidence="9" id="KW-1185">Reference proteome</keyword>
<dbReference type="GO" id="GO:0046872">
    <property type="term" value="F:metal ion binding"/>
    <property type="evidence" value="ECO:0007669"/>
    <property type="project" value="UniProtKB-KW"/>
</dbReference>
<evidence type="ECO:0000256" key="1">
    <source>
        <dbReference type="ARBA" id="ARBA00022670"/>
    </source>
</evidence>
<evidence type="ECO:0000256" key="4">
    <source>
        <dbReference type="ARBA" id="ARBA00022833"/>
    </source>
</evidence>
<evidence type="ECO:0000256" key="3">
    <source>
        <dbReference type="ARBA" id="ARBA00022801"/>
    </source>
</evidence>
<dbReference type="Proteomes" id="UP000219167">
    <property type="component" value="Unassembled WGS sequence"/>
</dbReference>
<keyword evidence="3 6" id="KW-0378">Hydrolase</keyword>
<name>A0A285V267_9HYPH</name>
<dbReference type="Gene3D" id="3.30.2010.10">
    <property type="entry name" value="Metalloproteases ('zincins'), catalytic domain"/>
    <property type="match status" value="1"/>
</dbReference>
<gene>
    <name evidence="8" type="ORF">SAMN05892877_1414</name>
</gene>
<evidence type="ECO:0000256" key="2">
    <source>
        <dbReference type="ARBA" id="ARBA00022723"/>
    </source>
</evidence>
<keyword evidence="2" id="KW-0479">Metal-binding</keyword>
<reference evidence="8 9" key="1">
    <citation type="submission" date="2017-08" db="EMBL/GenBank/DDBJ databases">
        <authorList>
            <person name="de Groot N.N."/>
        </authorList>
    </citation>
    <scope>NUCLEOTIDE SEQUENCE [LARGE SCALE GENOMIC DNA]</scope>
    <source>
        <strain evidence="8 9">JC85</strain>
    </source>
</reference>
<dbReference type="AlphaFoldDB" id="A0A285V267"/>
<evidence type="ECO:0000256" key="6">
    <source>
        <dbReference type="RuleBase" id="RU003983"/>
    </source>
</evidence>
<organism evidence="8 9">
    <name type="scientific">Rhizobium subbaraonis</name>
    <dbReference type="NCBI Taxonomy" id="908946"/>
    <lineage>
        <taxon>Bacteria</taxon>
        <taxon>Pseudomonadati</taxon>
        <taxon>Pseudomonadota</taxon>
        <taxon>Alphaproteobacteria</taxon>
        <taxon>Hyphomicrobiales</taxon>
        <taxon>Rhizobiaceae</taxon>
        <taxon>Rhizobium/Agrobacterium group</taxon>
        <taxon>Rhizobium</taxon>
    </lineage>
</organism>
<dbReference type="Pfam" id="PF01435">
    <property type="entry name" value="Peptidase_M48"/>
    <property type="match status" value="1"/>
</dbReference>
<evidence type="ECO:0000313" key="8">
    <source>
        <dbReference type="EMBL" id="SOC48160.1"/>
    </source>
</evidence>
<feature type="domain" description="Peptidase M48" evidence="7">
    <location>
        <begin position="62"/>
        <end position="142"/>
    </location>
</feature>
<protein>
    <submittedName>
        <fullName evidence="8">Peptidase M48-like protein</fullName>
    </submittedName>
</protein>
<comment type="cofactor">
    <cofactor evidence="6">
        <name>Zn(2+)</name>
        <dbReference type="ChEBI" id="CHEBI:29105"/>
    </cofactor>
    <text evidence="6">Binds 1 zinc ion per subunit.</text>
</comment>
<proteinExistence type="inferred from homology"/>
<evidence type="ECO:0000313" key="9">
    <source>
        <dbReference type="Proteomes" id="UP000219167"/>
    </source>
</evidence>
<dbReference type="GO" id="GO:0004222">
    <property type="term" value="F:metalloendopeptidase activity"/>
    <property type="evidence" value="ECO:0007669"/>
    <property type="project" value="InterPro"/>
</dbReference>
<accession>A0A285V267</accession>